<dbReference type="InterPro" id="IPR036770">
    <property type="entry name" value="Ankyrin_rpt-contain_sf"/>
</dbReference>
<sequence>MNILQACDASNIEKVRELIAKGHDVHVRNVKNGDSLLHTALTSNIELFKLLLENGVDVNAVNNDGDNLLHVAFLYEAVECDPKNRKLHFKEYVNLSIDAGIDINRKNVLRLSPLHISVTEDLDEYTRILLNNENIDLNVQDSDGNTPIHELAKLNKIEILKEAVKKGPDLNIENCNKLTPFEIALKAEKFAFDCFKFLSSENIDINHQSKGGNTVLHTAIKKFKFRNVPYFLIDHENINVNIENDCGDTAVHLAIKEGDISILSALIQNNANLNIANNDDKTPLDLSLDNRRILALLLSSNVNVNRQNSNGDTILHAAVRIHDFKNNKSVNELLRFDNVDIKLQNNDGYTPLMLAVERNDVECVKLLLDRNCEVNFLTNGGNTALMIAARSQEMSERRNKIIDMLINTEKCDLYIVSNEECKQSCLHKAVLNNNFYIAKCLIEKNVKLGD</sequence>
<dbReference type="Pfam" id="PF12796">
    <property type="entry name" value="Ank_2"/>
    <property type="match status" value="4"/>
</dbReference>
<evidence type="ECO:0000313" key="13">
    <source>
        <dbReference type="EMBL" id="RWS20665.1"/>
    </source>
</evidence>
<comment type="subunit">
    <text evidence="10">Homotetramer in membranes.</text>
</comment>
<dbReference type="STRING" id="299467.A0A443RZH4"/>
<dbReference type="GO" id="GO:0006887">
    <property type="term" value="P:exocytosis"/>
    <property type="evidence" value="ECO:0007669"/>
    <property type="project" value="UniProtKB-KW"/>
</dbReference>
<feature type="repeat" description="ANK" evidence="12">
    <location>
        <begin position="246"/>
        <end position="278"/>
    </location>
</feature>
<evidence type="ECO:0000256" key="11">
    <source>
        <dbReference type="ARBA" id="ARBA00049811"/>
    </source>
</evidence>
<dbReference type="PROSITE" id="PS50297">
    <property type="entry name" value="ANK_REP_REGION"/>
    <property type="match status" value="3"/>
</dbReference>
<keyword evidence="5" id="KW-0528">Neurotoxin</keyword>
<dbReference type="Gene3D" id="1.25.40.20">
    <property type="entry name" value="Ankyrin repeat-containing domain"/>
    <property type="match status" value="4"/>
</dbReference>
<dbReference type="GO" id="GO:0044218">
    <property type="term" value="C:other organism cell membrane"/>
    <property type="evidence" value="ECO:0007669"/>
    <property type="project" value="UniProtKB-KW"/>
</dbReference>
<keyword evidence="5" id="KW-0638">Presynaptic neurotoxin</keyword>
<name>A0A443RZH4_9ACAR</name>
<evidence type="ECO:0000256" key="3">
    <source>
        <dbReference type="ARBA" id="ARBA00022537"/>
    </source>
</evidence>
<evidence type="ECO:0000256" key="6">
    <source>
        <dbReference type="ARBA" id="ARBA00023043"/>
    </source>
</evidence>
<feature type="repeat" description="ANK" evidence="12">
    <location>
        <begin position="143"/>
        <end position="175"/>
    </location>
</feature>
<comment type="similarity">
    <text evidence="9">Belongs to the cationic peptide 01 (latrotoxin) family. 03 (alpha-latrotoxin) subfamily.</text>
</comment>
<accession>A0A443RZH4</accession>
<protein>
    <recommendedName>
        <fullName evidence="11">Alpha-latrotoxin</fullName>
    </recommendedName>
</protein>
<keyword evidence="7" id="KW-0472">Membrane</keyword>
<dbReference type="Proteomes" id="UP000288716">
    <property type="component" value="Unassembled WGS sequence"/>
</dbReference>
<dbReference type="OrthoDB" id="2384350at2759"/>
<dbReference type="PANTHER" id="PTHR24198">
    <property type="entry name" value="ANKYRIN REPEAT AND PROTEIN KINASE DOMAIN-CONTAINING PROTEIN"/>
    <property type="match status" value="1"/>
</dbReference>
<keyword evidence="2" id="KW-0268">Exocytosis</keyword>
<keyword evidence="4" id="KW-0677">Repeat</keyword>
<dbReference type="PROSITE" id="PS50088">
    <property type="entry name" value="ANK_REPEAT"/>
    <property type="match status" value="4"/>
</dbReference>
<keyword evidence="8" id="KW-1053">Target membrane</keyword>
<keyword evidence="14" id="KW-1185">Reference proteome</keyword>
<dbReference type="SUPFAM" id="SSF48403">
    <property type="entry name" value="Ankyrin repeat"/>
    <property type="match status" value="1"/>
</dbReference>
<dbReference type="AlphaFoldDB" id="A0A443RZH4"/>
<evidence type="ECO:0000256" key="12">
    <source>
        <dbReference type="PROSITE-ProRule" id="PRU00023"/>
    </source>
</evidence>
<evidence type="ECO:0000256" key="8">
    <source>
        <dbReference type="ARBA" id="ARBA00023298"/>
    </source>
</evidence>
<dbReference type="VEuPathDB" id="VectorBase:LDEU011375"/>
<feature type="non-terminal residue" evidence="13">
    <location>
        <position position="450"/>
    </location>
</feature>
<evidence type="ECO:0000256" key="10">
    <source>
        <dbReference type="ARBA" id="ARBA00049715"/>
    </source>
</evidence>
<feature type="repeat" description="ANK" evidence="12">
    <location>
        <begin position="31"/>
        <end position="63"/>
    </location>
</feature>
<evidence type="ECO:0000256" key="2">
    <source>
        <dbReference type="ARBA" id="ARBA00022483"/>
    </source>
</evidence>
<evidence type="ECO:0000256" key="9">
    <source>
        <dbReference type="ARBA" id="ARBA00049657"/>
    </source>
</evidence>
<evidence type="ECO:0000256" key="7">
    <source>
        <dbReference type="ARBA" id="ARBA00023136"/>
    </source>
</evidence>
<comment type="caution">
    <text evidence="13">The sequence shown here is derived from an EMBL/GenBank/DDBJ whole genome shotgun (WGS) entry which is preliminary data.</text>
</comment>
<gene>
    <name evidence="13" type="ORF">B4U80_00584</name>
</gene>
<evidence type="ECO:0000256" key="4">
    <source>
        <dbReference type="ARBA" id="ARBA00022737"/>
    </source>
</evidence>
<keyword evidence="3" id="KW-1052">Target cell membrane</keyword>
<keyword evidence="5" id="KW-0800">Toxin</keyword>
<dbReference type="GO" id="GO:0044231">
    <property type="term" value="C:host cell presynaptic membrane"/>
    <property type="evidence" value="ECO:0007669"/>
    <property type="project" value="UniProtKB-KW"/>
</dbReference>
<dbReference type="SMART" id="SM00248">
    <property type="entry name" value="ANK"/>
    <property type="match status" value="12"/>
</dbReference>
<keyword evidence="6 12" id="KW-0040">ANK repeat</keyword>
<dbReference type="InterPro" id="IPR002110">
    <property type="entry name" value="Ankyrin_rpt"/>
</dbReference>
<reference evidence="13 14" key="1">
    <citation type="journal article" date="2018" name="Gigascience">
        <title>Genomes of trombidid mites reveal novel predicted allergens and laterally-transferred genes associated with secondary metabolism.</title>
        <authorList>
            <person name="Dong X."/>
            <person name="Chaisiri K."/>
            <person name="Xia D."/>
            <person name="Armstrong S.D."/>
            <person name="Fang Y."/>
            <person name="Donnelly M.J."/>
            <person name="Kadowaki T."/>
            <person name="McGarry J.W."/>
            <person name="Darby A.C."/>
            <person name="Makepeace B.L."/>
        </authorList>
    </citation>
    <scope>NUCLEOTIDE SEQUENCE [LARGE SCALE GENOMIC DNA]</scope>
    <source>
        <strain evidence="13">UoL-UT</strain>
    </source>
</reference>
<evidence type="ECO:0000256" key="5">
    <source>
        <dbReference type="ARBA" id="ARBA00023028"/>
    </source>
</evidence>
<comment type="subcellular location">
    <subcellularLocation>
        <location evidence="1">Target cell membrane</location>
    </subcellularLocation>
</comment>
<proteinExistence type="inferred from homology"/>
<evidence type="ECO:0000313" key="14">
    <source>
        <dbReference type="Proteomes" id="UP000288716"/>
    </source>
</evidence>
<evidence type="ECO:0000256" key="1">
    <source>
        <dbReference type="ARBA" id="ARBA00004175"/>
    </source>
</evidence>
<dbReference type="PANTHER" id="PTHR24198:SF165">
    <property type="entry name" value="ANKYRIN REPEAT-CONTAINING PROTEIN-RELATED"/>
    <property type="match status" value="1"/>
</dbReference>
<dbReference type="EMBL" id="NCKV01016215">
    <property type="protein sequence ID" value="RWS20665.1"/>
    <property type="molecule type" value="Genomic_DNA"/>
</dbReference>
<organism evidence="13 14">
    <name type="scientific">Leptotrombidium deliense</name>
    <dbReference type="NCBI Taxonomy" id="299467"/>
    <lineage>
        <taxon>Eukaryota</taxon>
        <taxon>Metazoa</taxon>
        <taxon>Ecdysozoa</taxon>
        <taxon>Arthropoda</taxon>
        <taxon>Chelicerata</taxon>
        <taxon>Arachnida</taxon>
        <taxon>Acari</taxon>
        <taxon>Acariformes</taxon>
        <taxon>Trombidiformes</taxon>
        <taxon>Prostigmata</taxon>
        <taxon>Anystina</taxon>
        <taxon>Parasitengona</taxon>
        <taxon>Trombiculoidea</taxon>
        <taxon>Trombiculidae</taxon>
        <taxon>Leptotrombidium</taxon>
    </lineage>
</organism>
<feature type="repeat" description="ANK" evidence="12">
    <location>
        <begin position="347"/>
        <end position="379"/>
    </location>
</feature>